<evidence type="ECO:0000256" key="1">
    <source>
        <dbReference type="SAM" id="Phobius"/>
    </source>
</evidence>
<feature type="transmembrane region" description="Helical" evidence="1">
    <location>
        <begin position="159"/>
        <end position="176"/>
    </location>
</feature>
<reference evidence="2" key="1">
    <citation type="submission" date="2021-01" db="EMBL/GenBank/DDBJ databases">
        <authorList>
            <consortium name="Genoscope - CEA"/>
            <person name="William W."/>
        </authorList>
    </citation>
    <scope>NUCLEOTIDE SEQUENCE</scope>
</reference>
<feature type="transmembrane region" description="Helical" evidence="1">
    <location>
        <begin position="53"/>
        <end position="76"/>
    </location>
</feature>
<protein>
    <recommendedName>
        <fullName evidence="4">Transmembrane protein</fullName>
    </recommendedName>
</protein>
<feature type="transmembrane region" description="Helical" evidence="1">
    <location>
        <begin position="134"/>
        <end position="153"/>
    </location>
</feature>
<feature type="transmembrane region" description="Helical" evidence="1">
    <location>
        <begin position="83"/>
        <end position="103"/>
    </location>
</feature>
<evidence type="ECO:0000313" key="2">
    <source>
        <dbReference type="EMBL" id="CAD8044862.1"/>
    </source>
</evidence>
<comment type="caution">
    <text evidence="2">The sequence shown here is derived from an EMBL/GenBank/DDBJ whole genome shotgun (WGS) entry which is preliminary data.</text>
</comment>
<keyword evidence="3" id="KW-1185">Reference proteome</keyword>
<evidence type="ECO:0008006" key="4">
    <source>
        <dbReference type="Google" id="ProtNLM"/>
    </source>
</evidence>
<keyword evidence="1" id="KW-0812">Transmembrane</keyword>
<evidence type="ECO:0000313" key="3">
    <source>
        <dbReference type="Proteomes" id="UP000688137"/>
    </source>
</evidence>
<keyword evidence="1" id="KW-0472">Membrane</keyword>
<accession>A0A8S1JQL7</accession>
<dbReference type="Proteomes" id="UP000688137">
    <property type="component" value="Unassembled WGS sequence"/>
</dbReference>
<proteinExistence type="predicted"/>
<gene>
    <name evidence="2" type="ORF">PPRIM_AZ9-3.1.T0080431</name>
</gene>
<sequence length="542" mass="64802">MLNRLTLSFKSDTIEQQFRENQSKNVKEEFTLFTIQCLLFFPLYLSTYFQLEYFNLTSILIIFIIAGLIIVFKLVIDNYPKSVNIILPILQILFAIVWSVDYISSQPYISKYSWFYGFQAFYFHSAIMQQGYQILPQALCILGLYIWFIILYLENSLEFVVLCLTQLSVLLGLLFLKYTNLKLKRLQYIDNRERNKWIKIIEQIVDYHLIVVEFDKRQDQIIIKQINEETKSKFQINENQDLRKILRDMTIINSGTSQSKFNKESLEMAIRNQFCHNFEQLVPSYDVISNILKQEFRVKLIQYILQDVQCVILAFDCQSRKEIKSTLSNQKLSESLFIQFSSKILQSICTYNNKLLVLQQIVNLQFYRIWMDNKQFITQRTQMKLPYLIKQLQNTLSRQIRLKQSFEFNDSFYLNLRALQMVLVGLTQFVDSDFQITIKLSNQILFKHLTFKFETKRGLFPNQISNLIKRQLDFEENDWIKNKQNILECIKILSQKVKKNQDIFLFTLIMCQYFLYSAFNQSALRFKTKKDQRQKVSFEILI</sequence>
<feature type="transmembrane region" description="Helical" evidence="1">
    <location>
        <begin position="30"/>
        <end position="47"/>
    </location>
</feature>
<dbReference type="OMA" id="NRERNKW"/>
<dbReference type="EMBL" id="CAJJDM010000004">
    <property type="protein sequence ID" value="CAD8044862.1"/>
    <property type="molecule type" value="Genomic_DNA"/>
</dbReference>
<dbReference type="AlphaFoldDB" id="A0A8S1JQL7"/>
<keyword evidence="1" id="KW-1133">Transmembrane helix</keyword>
<name>A0A8S1JQL7_PARPR</name>
<organism evidence="2 3">
    <name type="scientific">Paramecium primaurelia</name>
    <dbReference type="NCBI Taxonomy" id="5886"/>
    <lineage>
        <taxon>Eukaryota</taxon>
        <taxon>Sar</taxon>
        <taxon>Alveolata</taxon>
        <taxon>Ciliophora</taxon>
        <taxon>Intramacronucleata</taxon>
        <taxon>Oligohymenophorea</taxon>
        <taxon>Peniculida</taxon>
        <taxon>Parameciidae</taxon>
        <taxon>Paramecium</taxon>
    </lineage>
</organism>